<protein>
    <submittedName>
        <fullName evidence="2">Uncharacterized protein</fullName>
    </submittedName>
</protein>
<sequence length="171" mass="18273">DRHRPPDRLGAARRAHPDRARRPAPAALPVEAARRRRAPDAVPRAAGRARGRGRRDAGRAGGAPADRRPGPGAVRPRAGCGLPDRGARARRRARRDRPAVRRRPQPPGQPAAAPPRHGAEQGRPRDREGDARRARRVALPLPGDGGRPRAVALPRRSVGGGPGVPVPRRGL</sequence>
<feature type="non-terminal residue" evidence="2">
    <location>
        <position position="171"/>
    </location>
</feature>
<proteinExistence type="predicted"/>
<evidence type="ECO:0000313" key="2">
    <source>
        <dbReference type="EMBL" id="CAA9214226.1"/>
    </source>
</evidence>
<accession>A0A6J4H557</accession>
<dbReference type="EMBL" id="CADCTH010000037">
    <property type="protein sequence ID" value="CAA9214226.1"/>
    <property type="molecule type" value="Genomic_DNA"/>
</dbReference>
<feature type="compositionally biased region" description="Low complexity" evidence="1">
    <location>
        <begin position="70"/>
        <end position="79"/>
    </location>
</feature>
<feature type="compositionally biased region" description="Basic residues" evidence="1">
    <location>
        <begin position="88"/>
        <end position="104"/>
    </location>
</feature>
<gene>
    <name evidence="2" type="ORF">AVDCRST_MAG54-258</name>
</gene>
<feature type="non-terminal residue" evidence="2">
    <location>
        <position position="1"/>
    </location>
</feature>
<organism evidence="2">
    <name type="scientific">uncultured Actinomycetospora sp</name>
    <dbReference type="NCBI Taxonomy" id="1135996"/>
    <lineage>
        <taxon>Bacteria</taxon>
        <taxon>Bacillati</taxon>
        <taxon>Actinomycetota</taxon>
        <taxon>Actinomycetes</taxon>
        <taxon>Pseudonocardiales</taxon>
        <taxon>Pseudonocardiaceae</taxon>
        <taxon>Actinomycetospora</taxon>
        <taxon>environmental samples</taxon>
    </lineage>
</organism>
<name>A0A6J4H557_9PSEU</name>
<feature type="compositionally biased region" description="Basic and acidic residues" evidence="1">
    <location>
        <begin position="117"/>
        <end position="132"/>
    </location>
</feature>
<dbReference type="AlphaFoldDB" id="A0A6J4H557"/>
<reference evidence="2" key="1">
    <citation type="submission" date="2020-02" db="EMBL/GenBank/DDBJ databases">
        <authorList>
            <person name="Meier V. D."/>
        </authorList>
    </citation>
    <scope>NUCLEOTIDE SEQUENCE</scope>
    <source>
        <strain evidence="2">AVDCRST_MAG54</strain>
    </source>
</reference>
<feature type="region of interest" description="Disordered" evidence="1">
    <location>
        <begin position="1"/>
        <end position="171"/>
    </location>
</feature>
<evidence type="ECO:0000256" key="1">
    <source>
        <dbReference type="SAM" id="MobiDB-lite"/>
    </source>
</evidence>